<gene>
    <name evidence="1" type="ORF">GWO12_14620</name>
</gene>
<dbReference type="AlphaFoldDB" id="A0AAE4Z9M8"/>
<sequence length="164" mass="18137">MPDYRITAARDASASQPETTSLVEALIHRAQDISNRYRLIASNLPYRAFAPQLLTEDVAALAAQLGAATWKRIGDEVPSYAFAEKLGRRYREGGAPESALLLHWQMLRRAIHLVLADRHIRTGEGSADVLRQTTLMDYTIDWAIEASLVAYVIASQAETAGKLD</sequence>
<evidence type="ECO:0000313" key="1">
    <source>
        <dbReference type="EMBL" id="NIR76325.1"/>
    </source>
</evidence>
<evidence type="ECO:0000313" key="2">
    <source>
        <dbReference type="Proteomes" id="UP000702544"/>
    </source>
</evidence>
<accession>A0AAE4Z9M8</accession>
<comment type="caution">
    <text evidence="1">The sequence shown here is derived from an EMBL/GenBank/DDBJ whole genome shotgun (WGS) entry which is preliminary data.</text>
</comment>
<protein>
    <submittedName>
        <fullName evidence="1">Uncharacterized protein</fullName>
    </submittedName>
</protein>
<reference evidence="1 2" key="1">
    <citation type="submission" date="2020-01" db="EMBL/GenBank/DDBJ databases">
        <title>Genomes assembled from Gulf of Kutch pelagic sediment metagenomes.</title>
        <authorList>
            <person name="Chandrashekar M."/>
            <person name="Mahajan M.S."/>
            <person name="Dave K.J."/>
            <person name="Vatsa P."/>
            <person name="Nathani N.M."/>
        </authorList>
    </citation>
    <scope>NUCLEOTIDE SEQUENCE [LARGE SCALE GENOMIC DNA]</scope>
    <source>
        <strain evidence="1">KS3-K002</strain>
    </source>
</reference>
<dbReference type="Proteomes" id="UP000702544">
    <property type="component" value="Unassembled WGS sequence"/>
</dbReference>
<proteinExistence type="predicted"/>
<organism evidence="1 2">
    <name type="scientific">Candidatus Kutchimonas denitrificans</name>
    <dbReference type="NCBI Taxonomy" id="3056748"/>
    <lineage>
        <taxon>Bacteria</taxon>
        <taxon>Pseudomonadati</taxon>
        <taxon>Gemmatimonadota</taxon>
        <taxon>Gemmatimonadia</taxon>
        <taxon>Candidatus Palauibacterales</taxon>
        <taxon>Candidatus Palauibacteraceae</taxon>
        <taxon>Candidatus Kutchimonas</taxon>
    </lineage>
</organism>
<dbReference type="EMBL" id="JAACAK010000120">
    <property type="protein sequence ID" value="NIR76325.1"/>
    <property type="molecule type" value="Genomic_DNA"/>
</dbReference>
<name>A0AAE4Z9M8_9BACT</name>